<dbReference type="EC" id="6.3.2.4" evidence="4 13"/>
<dbReference type="PANTHER" id="PTHR23132:SF23">
    <property type="entry name" value="D-ALANINE--D-ALANINE LIGASE B"/>
    <property type="match status" value="1"/>
</dbReference>
<comment type="similarity">
    <text evidence="3 13">Belongs to the D-alanine--D-alanine ligase family.</text>
</comment>
<dbReference type="InterPro" id="IPR016185">
    <property type="entry name" value="PreATP-grasp_dom_sf"/>
</dbReference>
<dbReference type="EMBL" id="FNGA01000004">
    <property type="protein sequence ID" value="SDL35383.1"/>
    <property type="molecule type" value="Genomic_DNA"/>
</dbReference>
<evidence type="ECO:0000256" key="12">
    <source>
        <dbReference type="ARBA" id="ARBA00047614"/>
    </source>
</evidence>
<evidence type="ECO:0000256" key="14">
    <source>
        <dbReference type="PIRSR" id="PIRSR039102-1"/>
    </source>
</evidence>
<dbReference type="GO" id="GO:0009252">
    <property type="term" value="P:peptidoglycan biosynthetic process"/>
    <property type="evidence" value="ECO:0007669"/>
    <property type="project" value="UniProtKB-UniRule"/>
</dbReference>
<evidence type="ECO:0000256" key="15">
    <source>
        <dbReference type="PIRSR" id="PIRSR039102-3"/>
    </source>
</evidence>
<evidence type="ECO:0000256" key="3">
    <source>
        <dbReference type="ARBA" id="ARBA00010871"/>
    </source>
</evidence>
<protein>
    <recommendedName>
        <fullName evidence="4 13">D-alanine--D-alanine ligase</fullName>
        <ecNumber evidence="4 13">6.3.2.4</ecNumber>
    </recommendedName>
    <alternativeName>
        <fullName evidence="13">D-Ala-D-Ala ligase</fullName>
    </alternativeName>
    <alternativeName>
        <fullName evidence="13">D-alanylalanine synthetase</fullName>
    </alternativeName>
</protein>
<keyword evidence="15" id="KW-0460">Magnesium</keyword>
<dbReference type="InterPro" id="IPR011095">
    <property type="entry name" value="Dala_Dala_lig_C"/>
</dbReference>
<dbReference type="UniPathway" id="UPA00219"/>
<keyword evidence="6 13" id="KW-0436">Ligase</keyword>
<dbReference type="Proteomes" id="UP000199053">
    <property type="component" value="Unassembled WGS sequence"/>
</dbReference>
<evidence type="ECO:0000256" key="9">
    <source>
        <dbReference type="ARBA" id="ARBA00022960"/>
    </source>
</evidence>
<comment type="catalytic activity">
    <reaction evidence="12 13">
        <text>2 D-alanine + ATP = D-alanyl-D-alanine + ADP + phosphate + H(+)</text>
        <dbReference type="Rhea" id="RHEA:11224"/>
        <dbReference type="ChEBI" id="CHEBI:15378"/>
        <dbReference type="ChEBI" id="CHEBI:30616"/>
        <dbReference type="ChEBI" id="CHEBI:43474"/>
        <dbReference type="ChEBI" id="CHEBI:57416"/>
        <dbReference type="ChEBI" id="CHEBI:57822"/>
        <dbReference type="ChEBI" id="CHEBI:456216"/>
        <dbReference type="EC" id="6.3.2.4"/>
    </reaction>
</comment>
<evidence type="ECO:0000256" key="6">
    <source>
        <dbReference type="ARBA" id="ARBA00022598"/>
    </source>
</evidence>
<evidence type="ECO:0000256" key="7">
    <source>
        <dbReference type="ARBA" id="ARBA00022741"/>
    </source>
</evidence>
<keyword evidence="11 13" id="KW-0961">Cell wall biogenesis/degradation</keyword>
<dbReference type="GO" id="GO:0071555">
    <property type="term" value="P:cell wall organization"/>
    <property type="evidence" value="ECO:0007669"/>
    <property type="project" value="UniProtKB-KW"/>
</dbReference>
<evidence type="ECO:0000256" key="4">
    <source>
        <dbReference type="ARBA" id="ARBA00012216"/>
    </source>
</evidence>
<evidence type="ECO:0000256" key="5">
    <source>
        <dbReference type="ARBA" id="ARBA00022490"/>
    </source>
</evidence>
<dbReference type="STRING" id="246191.SAMN05660337_2746"/>
<feature type="binding site" evidence="15">
    <location>
        <position position="264"/>
    </location>
    <ligand>
        <name>Mg(2+)</name>
        <dbReference type="ChEBI" id="CHEBI:18420"/>
        <label>2</label>
    </ligand>
</feature>
<dbReference type="Gene3D" id="3.30.1490.20">
    <property type="entry name" value="ATP-grasp fold, A domain"/>
    <property type="match status" value="1"/>
</dbReference>
<dbReference type="InterPro" id="IPR011761">
    <property type="entry name" value="ATP-grasp"/>
</dbReference>
<dbReference type="PANTHER" id="PTHR23132">
    <property type="entry name" value="D-ALANINE--D-ALANINE LIGASE"/>
    <property type="match status" value="1"/>
</dbReference>
<keyword evidence="9 13" id="KW-0133">Cell shape</keyword>
<comment type="cofactor">
    <cofactor evidence="1">
        <name>Mn(2+)</name>
        <dbReference type="ChEBI" id="CHEBI:29035"/>
    </cofactor>
</comment>
<evidence type="ECO:0000256" key="10">
    <source>
        <dbReference type="ARBA" id="ARBA00022984"/>
    </source>
</evidence>
<feature type="active site" evidence="14">
    <location>
        <position position="141"/>
    </location>
</feature>
<keyword evidence="10 13" id="KW-0573">Peptidoglycan synthesis</keyword>
<feature type="domain" description="ATP-grasp" evidence="17">
    <location>
        <begin position="100"/>
        <end position="295"/>
    </location>
</feature>
<feature type="binding site" evidence="15">
    <location>
        <position position="250"/>
    </location>
    <ligand>
        <name>Mg(2+)</name>
        <dbReference type="ChEBI" id="CHEBI:18420"/>
        <label>1</label>
    </ligand>
</feature>
<evidence type="ECO:0000313" key="18">
    <source>
        <dbReference type="EMBL" id="SDL35383.1"/>
    </source>
</evidence>
<evidence type="ECO:0000256" key="8">
    <source>
        <dbReference type="ARBA" id="ARBA00022840"/>
    </source>
</evidence>
<dbReference type="SUPFAM" id="SSF52440">
    <property type="entry name" value="PreATP-grasp domain"/>
    <property type="match status" value="1"/>
</dbReference>
<dbReference type="HAMAP" id="MF_00047">
    <property type="entry name" value="Dala_Dala_lig"/>
    <property type="match status" value="1"/>
</dbReference>
<keyword evidence="19" id="KW-1185">Reference proteome</keyword>
<gene>
    <name evidence="13" type="primary">ddl</name>
    <name evidence="18" type="ORF">SAMN05660337_2746</name>
</gene>
<accession>A0A1G9JE23</accession>
<dbReference type="NCBIfam" id="TIGR01205">
    <property type="entry name" value="D_ala_D_alaTIGR"/>
    <property type="match status" value="1"/>
</dbReference>
<keyword evidence="7 16" id="KW-0547">Nucleotide-binding</keyword>
<evidence type="ECO:0000256" key="13">
    <source>
        <dbReference type="HAMAP-Rule" id="MF_00047"/>
    </source>
</evidence>
<evidence type="ECO:0000256" key="2">
    <source>
        <dbReference type="ARBA" id="ARBA00004496"/>
    </source>
</evidence>
<proteinExistence type="inferred from homology"/>
<keyword evidence="15" id="KW-0464">Manganese</keyword>
<dbReference type="PROSITE" id="PS50975">
    <property type="entry name" value="ATP_GRASP"/>
    <property type="match status" value="1"/>
</dbReference>
<evidence type="ECO:0000256" key="11">
    <source>
        <dbReference type="ARBA" id="ARBA00023316"/>
    </source>
</evidence>
<dbReference type="OrthoDB" id="9813261at2"/>
<evidence type="ECO:0000256" key="16">
    <source>
        <dbReference type="PROSITE-ProRule" id="PRU00409"/>
    </source>
</evidence>
<evidence type="ECO:0000256" key="1">
    <source>
        <dbReference type="ARBA" id="ARBA00001936"/>
    </source>
</evidence>
<comment type="pathway">
    <text evidence="13">Cell wall biogenesis; peptidoglycan biosynthesis.</text>
</comment>
<sequence>MRVLLIAGGWSDEREVSLSGAKGIHNALLELGHEVDLLDPAQDFSNLMARANKADFAFINLHGSPGEDGLIQAMLNRTSCPYQGSGPESSFLTLNKAATKTIFDANSILSPKWELICAAEGCNGIEKLTPPVFIKPNSGGSSLGMTFAQNAQDMQSGIEKVFSMGDSALVEEYIKGIEVTCAILGDEPLPLILITPPDKAQFFDYNSKYALDGAEEVCPAPIEEKLTDKIKEITLKAHTLLGLSGYSRADFIISNGEPYILEVNTLPGMTPTSLVPRAAKAAGYSFSKLIEKLIELGLSRQK</sequence>
<feature type="binding site" evidence="15">
    <location>
        <position position="262"/>
    </location>
    <ligand>
        <name>Mg(2+)</name>
        <dbReference type="ChEBI" id="CHEBI:18420"/>
        <label>1</label>
    </ligand>
</feature>
<reference evidence="19" key="1">
    <citation type="submission" date="2016-10" db="EMBL/GenBank/DDBJ databases">
        <authorList>
            <person name="Varghese N."/>
            <person name="Submissions S."/>
        </authorList>
    </citation>
    <scope>NUCLEOTIDE SEQUENCE [LARGE SCALE GENOMIC DNA]</scope>
    <source>
        <strain evidence="19">DSM 16995</strain>
    </source>
</reference>
<dbReference type="SUPFAM" id="SSF56059">
    <property type="entry name" value="Glutathione synthetase ATP-binding domain-like"/>
    <property type="match status" value="1"/>
</dbReference>
<dbReference type="PIRSF" id="PIRSF039102">
    <property type="entry name" value="Ddl/VanB"/>
    <property type="match status" value="1"/>
</dbReference>
<feature type="active site" evidence="14">
    <location>
        <position position="273"/>
    </location>
</feature>
<keyword evidence="8 16" id="KW-0067">ATP-binding</keyword>
<dbReference type="Gene3D" id="3.30.470.20">
    <property type="entry name" value="ATP-grasp fold, B domain"/>
    <property type="match status" value="1"/>
</dbReference>
<organism evidence="18 19">
    <name type="scientific">Maridesulfovibrio ferrireducens</name>
    <dbReference type="NCBI Taxonomy" id="246191"/>
    <lineage>
        <taxon>Bacteria</taxon>
        <taxon>Pseudomonadati</taxon>
        <taxon>Thermodesulfobacteriota</taxon>
        <taxon>Desulfovibrionia</taxon>
        <taxon>Desulfovibrionales</taxon>
        <taxon>Desulfovibrionaceae</taxon>
        <taxon>Maridesulfovibrio</taxon>
    </lineage>
</organism>
<dbReference type="GO" id="GO:0005737">
    <property type="term" value="C:cytoplasm"/>
    <property type="evidence" value="ECO:0007669"/>
    <property type="project" value="UniProtKB-SubCell"/>
</dbReference>
<evidence type="ECO:0000313" key="19">
    <source>
        <dbReference type="Proteomes" id="UP000199053"/>
    </source>
</evidence>
<feature type="active site" evidence="14">
    <location>
        <position position="13"/>
    </location>
</feature>
<dbReference type="GO" id="GO:0008360">
    <property type="term" value="P:regulation of cell shape"/>
    <property type="evidence" value="ECO:0007669"/>
    <property type="project" value="UniProtKB-KW"/>
</dbReference>
<dbReference type="InterPro" id="IPR000291">
    <property type="entry name" value="D-Ala_lig_Van_CS"/>
</dbReference>
<dbReference type="InterPro" id="IPR013815">
    <property type="entry name" value="ATP_grasp_subdomain_1"/>
</dbReference>
<dbReference type="RefSeq" id="WP_092162071.1">
    <property type="nucleotide sequence ID" value="NZ_FNGA01000004.1"/>
</dbReference>
<keyword evidence="15" id="KW-0479">Metal-binding</keyword>
<dbReference type="GO" id="GO:0005524">
    <property type="term" value="F:ATP binding"/>
    <property type="evidence" value="ECO:0007669"/>
    <property type="project" value="UniProtKB-UniRule"/>
</dbReference>
<dbReference type="PROSITE" id="PS00844">
    <property type="entry name" value="DALA_DALA_LIGASE_2"/>
    <property type="match status" value="1"/>
</dbReference>
<dbReference type="AlphaFoldDB" id="A0A1G9JE23"/>
<dbReference type="GO" id="GO:0046872">
    <property type="term" value="F:metal ion binding"/>
    <property type="evidence" value="ECO:0007669"/>
    <property type="project" value="UniProtKB-KW"/>
</dbReference>
<comment type="cofactor">
    <cofactor evidence="15">
        <name>Mg(2+)</name>
        <dbReference type="ChEBI" id="CHEBI:18420"/>
    </cofactor>
    <cofactor evidence="15">
        <name>Mn(2+)</name>
        <dbReference type="ChEBI" id="CHEBI:29035"/>
    </cofactor>
    <text evidence="15">Binds 2 magnesium or manganese ions per subunit.</text>
</comment>
<dbReference type="InterPro" id="IPR005905">
    <property type="entry name" value="D_ala_D_ala"/>
</dbReference>
<keyword evidence="5 13" id="KW-0963">Cytoplasm</keyword>
<comment type="function">
    <text evidence="13">Cell wall formation.</text>
</comment>
<dbReference type="Pfam" id="PF07478">
    <property type="entry name" value="Dala_Dala_lig_C"/>
    <property type="match status" value="1"/>
</dbReference>
<dbReference type="GO" id="GO:0008716">
    <property type="term" value="F:D-alanine-D-alanine ligase activity"/>
    <property type="evidence" value="ECO:0007669"/>
    <property type="project" value="UniProtKB-UniRule"/>
</dbReference>
<dbReference type="PROSITE" id="PS00843">
    <property type="entry name" value="DALA_DALA_LIGASE_1"/>
    <property type="match status" value="1"/>
</dbReference>
<name>A0A1G9JE23_9BACT</name>
<comment type="subcellular location">
    <subcellularLocation>
        <location evidence="2 13">Cytoplasm</location>
    </subcellularLocation>
</comment>
<evidence type="ECO:0000259" key="17">
    <source>
        <dbReference type="PROSITE" id="PS50975"/>
    </source>
</evidence>
<dbReference type="Gene3D" id="3.40.50.20">
    <property type="match status" value="1"/>
</dbReference>
<feature type="binding site" evidence="15">
    <location>
        <position position="262"/>
    </location>
    <ligand>
        <name>Mg(2+)</name>
        <dbReference type="ChEBI" id="CHEBI:18420"/>
        <label>2</label>
    </ligand>
</feature>
<dbReference type="NCBIfam" id="NF002378">
    <property type="entry name" value="PRK01372.1"/>
    <property type="match status" value="1"/>
</dbReference>